<sequence>MSDNVRRCVTVLLVTGLGCVMANESVEFDARVLRDRGIDPALAQYFRDAPRFTEGSRLVALQVNGQSRGRARLTFNVDGDLCLESQWLRAAGVRPPVALIQAQPDRCVTPAQGFPGASVQLHPGREQVDLLVPTDSLALPDRPLQVFAAGGVAGVVNYDLLVAGNELDGQRSTYRSLGSEIGLNAGNWVLRSRQSYTATSDGSRFEHLYAYGARTLEDYEASVQAGQLNLASPLFAGESFTGMQIVPEAAFSQLRARQSGARGQVEGVAYSPSRIEVRQNGVMIYTTLVPGGPFTLRALPLLSNQLDLDVSVHEQDGQTRRFRVPAASLHEGAFDGSGGFSFALGTVRRLGTDDRSTPSFATLSNDRDWNRSSRVTTGLLVGNDYLSAGWGLQKQWAGDLNLGLRQVFSDERSAGQMGSQVQMALAAPLSTSLSTRLIAVHQSQGFRTLSDTGWNPAREQPVSRSRNHFMASMDGSTEHWGAFGVTWSRYLSKGEPAQTRMGFSWSQTLPQRVSLSLSLERDVAGTARDGGGTSAYLTLGLPLGGQARLRSYLRNDERTGTRKGLAISDVLSETLAYSARAEYPDATAANYAARINAIPYYTSLDLGVGQRADAIDYDLGLRGGAVFHRDGVTLSPYPLRDTIGVLKAGDKAGVKLNTPQGPVWTDGRGRAVAATLPAYATARLEVDPLSLPRNVEVLDGLQEITAARGAVQHLDFSMVTVRRLLLTAMTVDRQWLPKGLTVEDAEGRYLTTVLAAGTIFLPDVQPGQALHVQLPDTTRCVLKFALSQAPEDRAQIERVDALCMPVEIS</sequence>
<dbReference type="GO" id="GO:0009297">
    <property type="term" value="P:pilus assembly"/>
    <property type="evidence" value="ECO:0007669"/>
    <property type="project" value="InterPro"/>
</dbReference>
<dbReference type="EMBL" id="MKWS01000002">
    <property type="protein sequence ID" value="RVD79397.1"/>
    <property type="molecule type" value="Genomic_DNA"/>
</dbReference>
<evidence type="ECO:0000256" key="6">
    <source>
        <dbReference type="ARBA" id="ARBA00022729"/>
    </source>
</evidence>
<dbReference type="PANTHER" id="PTHR30451">
    <property type="entry name" value="OUTER MEMBRANE USHER PROTEIN"/>
    <property type="match status" value="1"/>
</dbReference>
<dbReference type="Gene3D" id="2.60.40.2610">
    <property type="entry name" value="Outer membrane usher protein FimD, plug domain"/>
    <property type="match status" value="1"/>
</dbReference>
<evidence type="ECO:0000259" key="9">
    <source>
        <dbReference type="Pfam" id="PF13954"/>
    </source>
</evidence>
<dbReference type="InterPro" id="IPR025885">
    <property type="entry name" value="PapC_N"/>
</dbReference>
<dbReference type="Pfam" id="PF00577">
    <property type="entry name" value="Usher"/>
    <property type="match status" value="1"/>
</dbReference>
<dbReference type="PANTHER" id="PTHR30451:SF8">
    <property type="entry name" value="FIMBRIAL USHER PROTEIN"/>
    <property type="match status" value="1"/>
</dbReference>
<evidence type="ECO:0000313" key="11">
    <source>
        <dbReference type="Proteomes" id="UP000288002"/>
    </source>
</evidence>
<evidence type="ECO:0000256" key="7">
    <source>
        <dbReference type="ARBA" id="ARBA00023136"/>
    </source>
</evidence>
<dbReference type="Proteomes" id="UP000288002">
    <property type="component" value="Unassembled WGS sequence"/>
</dbReference>
<dbReference type="InterPro" id="IPR000015">
    <property type="entry name" value="Fimb_usher"/>
</dbReference>
<accession>A0AA94JJK3</accession>
<evidence type="ECO:0000256" key="3">
    <source>
        <dbReference type="ARBA" id="ARBA00022448"/>
    </source>
</evidence>
<reference evidence="10 11" key="1">
    <citation type="submission" date="2016-10" db="EMBL/GenBank/DDBJ databases">
        <title>Search of new enzymes for the oxidation of sulfur compounds.</title>
        <authorList>
            <person name="Novo A."/>
            <person name="Moreira I.S."/>
            <person name="Castro P.M."/>
        </authorList>
    </citation>
    <scope>NUCLEOTIDE SEQUENCE [LARGE SCALE GENOMIC DNA]</scope>
    <source>
        <strain evidence="10 11">A9</strain>
    </source>
</reference>
<evidence type="ECO:0000256" key="1">
    <source>
        <dbReference type="ARBA" id="ARBA00004571"/>
    </source>
</evidence>
<evidence type="ECO:0000256" key="8">
    <source>
        <dbReference type="ARBA" id="ARBA00023237"/>
    </source>
</evidence>
<evidence type="ECO:0000256" key="4">
    <source>
        <dbReference type="ARBA" id="ARBA00022452"/>
    </source>
</evidence>
<comment type="subcellular location">
    <subcellularLocation>
        <location evidence="1">Cell outer membrane</location>
        <topology evidence="1">Multi-pass membrane protein</topology>
    </subcellularLocation>
</comment>
<keyword evidence="4" id="KW-1134">Transmembrane beta strand</keyword>
<name>A0AA94JJK3_9PSED</name>
<dbReference type="InterPro" id="IPR037224">
    <property type="entry name" value="PapC_N_sf"/>
</dbReference>
<dbReference type="InterPro" id="IPR042186">
    <property type="entry name" value="FimD_plug_dom"/>
</dbReference>
<dbReference type="Pfam" id="PF13954">
    <property type="entry name" value="PapC_N"/>
    <property type="match status" value="1"/>
</dbReference>
<keyword evidence="6" id="KW-0732">Signal</keyword>
<keyword evidence="8" id="KW-0998">Cell outer membrane</keyword>
<keyword evidence="7" id="KW-0472">Membrane</keyword>
<dbReference type="InterPro" id="IPR043142">
    <property type="entry name" value="PapC-like_C_sf"/>
</dbReference>
<gene>
    <name evidence="10" type="ORF">A9HBioS_1042</name>
</gene>
<evidence type="ECO:0000313" key="10">
    <source>
        <dbReference type="EMBL" id="RVD79397.1"/>
    </source>
</evidence>
<proteinExistence type="inferred from homology"/>
<evidence type="ECO:0000256" key="5">
    <source>
        <dbReference type="ARBA" id="ARBA00022692"/>
    </source>
</evidence>
<protein>
    <submittedName>
        <fullName evidence="10">P pilus assembly protein porin PapC</fullName>
    </submittedName>
</protein>
<dbReference type="GO" id="GO:0015473">
    <property type="term" value="F:fimbrial usher porin activity"/>
    <property type="evidence" value="ECO:0007669"/>
    <property type="project" value="InterPro"/>
</dbReference>
<dbReference type="Gene3D" id="2.60.40.3110">
    <property type="match status" value="1"/>
</dbReference>
<organism evidence="10 11">
    <name type="scientific">Pseudomonas koreensis</name>
    <dbReference type="NCBI Taxonomy" id="198620"/>
    <lineage>
        <taxon>Bacteria</taxon>
        <taxon>Pseudomonadati</taxon>
        <taxon>Pseudomonadota</taxon>
        <taxon>Gammaproteobacteria</taxon>
        <taxon>Pseudomonadales</taxon>
        <taxon>Pseudomonadaceae</taxon>
        <taxon>Pseudomonas</taxon>
    </lineage>
</organism>
<keyword evidence="5" id="KW-0812">Transmembrane</keyword>
<evidence type="ECO:0000256" key="2">
    <source>
        <dbReference type="ARBA" id="ARBA00008064"/>
    </source>
</evidence>
<dbReference type="Gene3D" id="2.60.40.2070">
    <property type="match status" value="1"/>
</dbReference>
<dbReference type="SUPFAM" id="SSF141729">
    <property type="entry name" value="FimD N-terminal domain-like"/>
    <property type="match status" value="1"/>
</dbReference>
<dbReference type="AlphaFoldDB" id="A0AA94JJK3"/>
<comment type="similarity">
    <text evidence="2">Belongs to the fimbrial export usher family.</text>
</comment>
<feature type="domain" description="PapC N-terminal" evidence="9">
    <location>
        <begin position="27"/>
        <end position="158"/>
    </location>
</feature>
<dbReference type="GO" id="GO:0009279">
    <property type="term" value="C:cell outer membrane"/>
    <property type="evidence" value="ECO:0007669"/>
    <property type="project" value="UniProtKB-SubCell"/>
</dbReference>
<keyword evidence="3" id="KW-0813">Transport</keyword>
<dbReference type="PROSITE" id="PS51257">
    <property type="entry name" value="PROKAR_LIPOPROTEIN"/>
    <property type="match status" value="1"/>
</dbReference>
<dbReference type="Gene3D" id="3.10.20.410">
    <property type="match status" value="1"/>
</dbReference>
<comment type="caution">
    <text evidence="10">The sequence shown here is derived from an EMBL/GenBank/DDBJ whole genome shotgun (WGS) entry which is preliminary data.</text>
</comment>